<reference evidence="6 7" key="1">
    <citation type="submission" date="2018-03" db="EMBL/GenBank/DDBJ databases">
        <authorList>
            <person name="Fogelqvist J."/>
        </authorList>
    </citation>
    <scope>NUCLEOTIDE SEQUENCE [LARGE SCALE GENOMIC DNA]</scope>
</reference>
<evidence type="ECO:0000256" key="3">
    <source>
        <dbReference type="ARBA" id="ARBA00022737"/>
    </source>
</evidence>
<keyword evidence="6" id="KW-0496">Mitochondrion</keyword>
<dbReference type="GO" id="GO:0005737">
    <property type="term" value="C:cytoplasm"/>
    <property type="evidence" value="ECO:0007669"/>
    <property type="project" value="UniProtKB-SubCell"/>
</dbReference>
<organism evidence="6 7">
    <name type="scientific">Plasmodiophora brassicae</name>
    <name type="common">Clubroot disease agent</name>
    <dbReference type="NCBI Taxonomy" id="37360"/>
    <lineage>
        <taxon>Eukaryota</taxon>
        <taxon>Sar</taxon>
        <taxon>Rhizaria</taxon>
        <taxon>Endomyxa</taxon>
        <taxon>Phytomyxea</taxon>
        <taxon>Plasmodiophorida</taxon>
        <taxon>Plasmodiophoridae</taxon>
        <taxon>Plasmodiophora</taxon>
    </lineage>
</organism>
<evidence type="ECO:0000313" key="7">
    <source>
        <dbReference type="Proteomes" id="UP000290189"/>
    </source>
</evidence>
<dbReference type="Proteomes" id="UP000290189">
    <property type="component" value="Unassembled WGS sequence"/>
</dbReference>
<dbReference type="Gene3D" id="1.20.5.190">
    <property type="match status" value="1"/>
</dbReference>
<dbReference type="EMBL" id="OVEO01000013">
    <property type="protein sequence ID" value="SPR00083.1"/>
    <property type="molecule type" value="Genomic_DNA"/>
</dbReference>
<feature type="region of interest" description="Disordered" evidence="5">
    <location>
        <begin position="208"/>
        <end position="233"/>
    </location>
</feature>
<evidence type="ECO:0000313" key="6">
    <source>
        <dbReference type="EMBL" id="SPR00083.1"/>
    </source>
</evidence>
<evidence type="ECO:0000256" key="1">
    <source>
        <dbReference type="ARBA" id="ARBA00004496"/>
    </source>
</evidence>
<evidence type="ECO:0000256" key="4">
    <source>
        <dbReference type="ARBA" id="ARBA00022860"/>
    </source>
</evidence>
<dbReference type="InterPro" id="IPR027417">
    <property type="entry name" value="P-loop_NTPase"/>
</dbReference>
<dbReference type="SUPFAM" id="SSF52540">
    <property type="entry name" value="P-loop containing nucleoside triphosphate hydrolases"/>
    <property type="match status" value="1"/>
</dbReference>
<keyword evidence="4" id="KW-0112">Calmodulin-binding</keyword>
<keyword evidence="2" id="KW-0963">Cytoplasm</keyword>
<protein>
    <submittedName>
        <fullName evidence="6">Uncharacterized protein</fullName>
    </submittedName>
</protein>
<dbReference type="SMART" id="SM00015">
    <property type="entry name" value="IQ"/>
    <property type="match status" value="3"/>
</dbReference>
<proteinExistence type="predicted"/>
<sequence length="233" mass="26927">MAWVCAVRERAVARVVRDYFEETALAESSRLLELRAVTRMQAWWRGTLARGQLRLLNNSARRIQAAYRGYRGRQRAADQRRSHVRSLRRALYNEAATLIQKMYRGYMSRRTRVNFYARKRYIDEVAERSQALRRAMQAEFEQRKEEAREREQLEAAAEFSGITSNLHHLLSTATQAGIFKSPFGEVYSAKAFDIPVEEHIADAFRATRARRQQRAKHQPGRPGGPGTKRAAAT</sequence>
<dbReference type="GO" id="GO:0005516">
    <property type="term" value="F:calmodulin binding"/>
    <property type="evidence" value="ECO:0007669"/>
    <property type="project" value="UniProtKB-KW"/>
</dbReference>
<feature type="compositionally biased region" description="Basic residues" evidence="5">
    <location>
        <begin position="208"/>
        <end position="219"/>
    </location>
</feature>
<evidence type="ECO:0000256" key="2">
    <source>
        <dbReference type="ARBA" id="ARBA00022490"/>
    </source>
</evidence>
<dbReference type="GO" id="GO:0007051">
    <property type="term" value="P:spindle organization"/>
    <property type="evidence" value="ECO:0007669"/>
    <property type="project" value="TreeGrafter"/>
</dbReference>
<dbReference type="GO" id="GO:0051295">
    <property type="term" value="P:establishment of meiotic spindle localization"/>
    <property type="evidence" value="ECO:0007669"/>
    <property type="project" value="TreeGrafter"/>
</dbReference>
<dbReference type="AlphaFoldDB" id="A0A3P3YIP8"/>
<evidence type="ECO:0000256" key="5">
    <source>
        <dbReference type="SAM" id="MobiDB-lite"/>
    </source>
</evidence>
<dbReference type="PROSITE" id="PS50096">
    <property type="entry name" value="IQ"/>
    <property type="match status" value="3"/>
</dbReference>
<dbReference type="Pfam" id="PF00612">
    <property type="entry name" value="IQ"/>
    <property type="match status" value="3"/>
</dbReference>
<geneLocation type="mitochondrion" evidence="6"/>
<accession>A0A3P3YIP8</accession>
<dbReference type="GO" id="GO:0000278">
    <property type="term" value="P:mitotic cell cycle"/>
    <property type="evidence" value="ECO:0007669"/>
    <property type="project" value="TreeGrafter"/>
</dbReference>
<dbReference type="InterPro" id="IPR051185">
    <property type="entry name" value="ASPM"/>
</dbReference>
<comment type="subcellular location">
    <subcellularLocation>
        <location evidence="1">Cytoplasm</location>
    </subcellularLocation>
</comment>
<name>A0A3P3YIP8_PLABS</name>
<dbReference type="InterPro" id="IPR000048">
    <property type="entry name" value="IQ_motif_EF-hand-BS"/>
</dbReference>
<dbReference type="PANTHER" id="PTHR22706">
    <property type="entry name" value="ASSEMBLY FACTOR FOR SPINDLE MICROTUBULES"/>
    <property type="match status" value="1"/>
</dbReference>
<dbReference type="GO" id="GO:0000922">
    <property type="term" value="C:spindle pole"/>
    <property type="evidence" value="ECO:0007669"/>
    <property type="project" value="TreeGrafter"/>
</dbReference>
<dbReference type="PANTHER" id="PTHR22706:SF1">
    <property type="entry name" value="ASSEMBLY FACTOR FOR SPINDLE MICROTUBULES"/>
    <property type="match status" value="1"/>
</dbReference>
<keyword evidence="3" id="KW-0677">Repeat</keyword>
<gene>
    <name evidence="6" type="ORF">PLBR_LOCUS7298</name>
</gene>